<dbReference type="GO" id="GO:0006633">
    <property type="term" value="P:fatty acid biosynthetic process"/>
    <property type="evidence" value="ECO:0007669"/>
    <property type="project" value="TreeGrafter"/>
</dbReference>
<sequence>MAVHKDEVVISGIGGLFPESNNITELSDLLFQKKNGVTIDSRRWKPNKLGAFSGTGKIKNIDTFDSTFFRAHPKLAQVMDTMTKICLERSIEAIIDAGLSPADLHGTNTGVFLGSAISETELSAVNSDSFVGFVMLGSSRTMQANRLSFLLNLTGPSFTMDGGWICGSDGLKKAKEMIENGLLSSAIVGVTNLTLRPELQFPFQGLNRLNKSNQTKPFSSDVKNI</sequence>
<protein>
    <recommendedName>
        <fullName evidence="1">Ketosynthase family 3 (KS3) domain-containing protein</fullName>
    </recommendedName>
</protein>
<dbReference type="Gene3D" id="3.40.47.10">
    <property type="match status" value="1"/>
</dbReference>
<evidence type="ECO:0000313" key="3">
    <source>
        <dbReference type="Proteomes" id="UP000007819"/>
    </source>
</evidence>
<dbReference type="SUPFAM" id="SSF53901">
    <property type="entry name" value="Thiolase-like"/>
    <property type="match status" value="1"/>
</dbReference>
<dbReference type="GeneID" id="115033774"/>
<evidence type="ECO:0000313" key="2">
    <source>
        <dbReference type="EnsemblMetazoa" id="XP_029343546.1"/>
    </source>
</evidence>
<reference evidence="3" key="1">
    <citation type="submission" date="2010-06" db="EMBL/GenBank/DDBJ databases">
        <authorList>
            <person name="Jiang H."/>
            <person name="Abraham K."/>
            <person name="Ali S."/>
            <person name="Alsbrooks S.L."/>
            <person name="Anim B.N."/>
            <person name="Anosike U.S."/>
            <person name="Attaway T."/>
            <person name="Bandaranaike D.P."/>
            <person name="Battles P.K."/>
            <person name="Bell S.N."/>
            <person name="Bell A.V."/>
            <person name="Beltran B."/>
            <person name="Bickham C."/>
            <person name="Bustamante Y."/>
            <person name="Caleb T."/>
            <person name="Canada A."/>
            <person name="Cardenas V."/>
            <person name="Carter K."/>
            <person name="Chacko J."/>
            <person name="Chandrabose M.N."/>
            <person name="Chavez D."/>
            <person name="Chavez A."/>
            <person name="Chen L."/>
            <person name="Chu H.-S."/>
            <person name="Claassen K.J."/>
            <person name="Cockrell R."/>
            <person name="Collins M."/>
            <person name="Cooper J.A."/>
            <person name="Cree A."/>
            <person name="Curry S.M."/>
            <person name="Da Y."/>
            <person name="Dao M.D."/>
            <person name="Das B."/>
            <person name="Davila M.-L."/>
            <person name="Davy-Carroll L."/>
            <person name="Denson S."/>
            <person name="Dinh H."/>
            <person name="Ebong V.E."/>
            <person name="Edwards J.R."/>
            <person name="Egan A."/>
            <person name="El-Daye J."/>
            <person name="Escobedo L."/>
            <person name="Fernandez S."/>
            <person name="Fernando P.R."/>
            <person name="Flagg N."/>
            <person name="Forbes L.D."/>
            <person name="Fowler R.G."/>
            <person name="Fu Q."/>
            <person name="Gabisi R.A."/>
            <person name="Ganer J."/>
            <person name="Garbino Pronczuk A."/>
            <person name="Garcia R.M."/>
            <person name="Garner T."/>
            <person name="Garrett T.E."/>
            <person name="Gonzalez D.A."/>
            <person name="Hamid H."/>
            <person name="Hawkins E.S."/>
            <person name="Hirani K."/>
            <person name="Hogues M.E."/>
            <person name="Hollins B."/>
            <person name="Hsiao C.-H."/>
            <person name="Jabil R."/>
            <person name="James M.L."/>
            <person name="Jhangiani S.N."/>
            <person name="Johnson B."/>
            <person name="Johnson Q."/>
            <person name="Joshi V."/>
            <person name="Kalu J.B."/>
            <person name="Kam C."/>
            <person name="Kashfia A."/>
            <person name="Keebler J."/>
            <person name="Kisamo H."/>
            <person name="Kovar C.L."/>
            <person name="Lago L.A."/>
            <person name="Lai C.-Y."/>
            <person name="Laidlaw J."/>
            <person name="Lara F."/>
            <person name="Le T.-K."/>
            <person name="Lee S.L."/>
            <person name="Legall F.H."/>
            <person name="Lemon S.J."/>
            <person name="Lewis L.R."/>
            <person name="Li B."/>
            <person name="Liu Y."/>
            <person name="Liu Y.-S."/>
            <person name="Lopez J."/>
            <person name="Lozado R.J."/>
            <person name="Lu J."/>
            <person name="Madu R.C."/>
            <person name="Maheshwari M."/>
            <person name="Maheshwari R."/>
            <person name="Malloy K."/>
            <person name="Martinez E."/>
            <person name="Mathew T."/>
            <person name="Mercado I.C."/>
            <person name="Mercado C."/>
            <person name="Meyer B."/>
            <person name="Montgomery K."/>
            <person name="Morgan M.B."/>
            <person name="Munidasa M."/>
            <person name="Nazareth L.V."/>
            <person name="Nelson J."/>
            <person name="Ng B.M."/>
            <person name="Nguyen N.B."/>
            <person name="Nguyen P.Q."/>
            <person name="Nguyen T."/>
            <person name="Obregon M."/>
            <person name="Okwuonu G.O."/>
            <person name="Onwere C.G."/>
            <person name="Orozco G."/>
            <person name="Parra A."/>
            <person name="Patel S."/>
            <person name="Patil S."/>
            <person name="Perez A."/>
            <person name="Perez Y."/>
            <person name="Pham C."/>
            <person name="Primus E.L."/>
            <person name="Pu L.-L."/>
            <person name="Puazo M."/>
            <person name="Qin X."/>
            <person name="Quiroz J.B."/>
            <person name="Reese J."/>
            <person name="Richards S."/>
            <person name="Rives C.M."/>
            <person name="Robberts R."/>
            <person name="Ruiz S.J."/>
            <person name="Ruiz M.J."/>
            <person name="Santibanez J."/>
            <person name="Schneider B.W."/>
            <person name="Sisson I."/>
            <person name="Smith M."/>
            <person name="Sodergren E."/>
            <person name="Song X.-Z."/>
            <person name="Song B.B."/>
            <person name="Summersgill H."/>
            <person name="Thelus R."/>
            <person name="Thornton R.D."/>
            <person name="Trejos Z.Y."/>
            <person name="Usmani K."/>
            <person name="Vattathil S."/>
            <person name="Villasana D."/>
            <person name="Walker D.L."/>
            <person name="Wang S."/>
            <person name="Wang K."/>
            <person name="White C.S."/>
            <person name="Williams A.C."/>
            <person name="Williamson J."/>
            <person name="Wilson K."/>
            <person name="Woghiren I.O."/>
            <person name="Woodworth J.R."/>
            <person name="Worley K.C."/>
            <person name="Wright R.A."/>
            <person name="Wu W."/>
            <person name="Young L."/>
            <person name="Zhang L."/>
            <person name="Zhang J."/>
            <person name="Zhu Y."/>
            <person name="Muzny D.M."/>
            <person name="Weinstock G."/>
            <person name="Gibbs R.A."/>
        </authorList>
    </citation>
    <scope>NUCLEOTIDE SEQUENCE [LARGE SCALE GENOMIC DNA]</scope>
    <source>
        <strain evidence="3">LSR1</strain>
    </source>
</reference>
<dbReference type="EnsemblMetazoa" id="XM_029487686.1">
    <property type="protein sequence ID" value="XP_029343546.1"/>
    <property type="gene ID" value="LOC115033774"/>
</dbReference>
<dbReference type="GO" id="GO:0004312">
    <property type="term" value="F:fatty acid synthase activity"/>
    <property type="evidence" value="ECO:0007669"/>
    <property type="project" value="TreeGrafter"/>
</dbReference>
<evidence type="ECO:0000259" key="1">
    <source>
        <dbReference type="PROSITE" id="PS52004"/>
    </source>
</evidence>
<dbReference type="KEGG" id="api:115033774"/>
<keyword evidence="3" id="KW-1185">Reference proteome</keyword>
<feature type="domain" description="Ketosynthase family 3 (KS3)" evidence="1">
    <location>
        <begin position="5"/>
        <end position="225"/>
    </location>
</feature>
<dbReference type="Pfam" id="PF00109">
    <property type="entry name" value="ketoacyl-synt"/>
    <property type="match status" value="1"/>
</dbReference>
<dbReference type="OrthoDB" id="329835at2759"/>
<dbReference type="RefSeq" id="XP_029343546.1">
    <property type="nucleotide sequence ID" value="XM_029487686.1"/>
</dbReference>
<dbReference type="PANTHER" id="PTHR43775:SF23">
    <property type="entry name" value="FATTY ACID SYNTHASE 3"/>
    <property type="match status" value="1"/>
</dbReference>
<organism evidence="2 3">
    <name type="scientific">Acyrthosiphon pisum</name>
    <name type="common">Pea aphid</name>
    <dbReference type="NCBI Taxonomy" id="7029"/>
    <lineage>
        <taxon>Eukaryota</taxon>
        <taxon>Metazoa</taxon>
        <taxon>Ecdysozoa</taxon>
        <taxon>Arthropoda</taxon>
        <taxon>Hexapoda</taxon>
        <taxon>Insecta</taxon>
        <taxon>Pterygota</taxon>
        <taxon>Neoptera</taxon>
        <taxon>Paraneoptera</taxon>
        <taxon>Hemiptera</taxon>
        <taxon>Sternorrhyncha</taxon>
        <taxon>Aphidomorpha</taxon>
        <taxon>Aphidoidea</taxon>
        <taxon>Aphididae</taxon>
        <taxon>Macrosiphini</taxon>
        <taxon>Acyrthosiphon</taxon>
    </lineage>
</organism>
<dbReference type="InterPro" id="IPR050091">
    <property type="entry name" value="PKS_NRPS_Biosynth_Enz"/>
</dbReference>
<dbReference type="PANTHER" id="PTHR43775">
    <property type="entry name" value="FATTY ACID SYNTHASE"/>
    <property type="match status" value="1"/>
</dbReference>
<dbReference type="AlphaFoldDB" id="A0A8R2JPT4"/>
<dbReference type="InterPro" id="IPR014030">
    <property type="entry name" value="Ketoacyl_synth_N"/>
</dbReference>
<dbReference type="SMART" id="SM00825">
    <property type="entry name" value="PKS_KS"/>
    <property type="match status" value="1"/>
</dbReference>
<proteinExistence type="predicted"/>
<name>A0A8R2JPT4_ACYPI</name>
<reference evidence="2" key="2">
    <citation type="submission" date="2022-06" db="UniProtKB">
        <authorList>
            <consortium name="EnsemblMetazoa"/>
        </authorList>
    </citation>
    <scope>IDENTIFICATION</scope>
</reference>
<dbReference type="InterPro" id="IPR016039">
    <property type="entry name" value="Thiolase-like"/>
</dbReference>
<dbReference type="InterPro" id="IPR020841">
    <property type="entry name" value="PKS_Beta-ketoAc_synthase_dom"/>
</dbReference>
<dbReference type="Proteomes" id="UP000007819">
    <property type="component" value="Chromosome A1"/>
</dbReference>
<dbReference type="PROSITE" id="PS52004">
    <property type="entry name" value="KS3_2"/>
    <property type="match status" value="1"/>
</dbReference>
<accession>A0A8R2JPT4</accession>